<evidence type="ECO:0000256" key="4">
    <source>
        <dbReference type="ARBA" id="ARBA00022553"/>
    </source>
</evidence>
<dbReference type="RefSeq" id="WP_005210342.1">
    <property type="nucleotide sequence ID" value="NZ_KB291607.1"/>
</dbReference>
<comment type="subcellular location">
    <subcellularLocation>
        <location evidence="2">Membrane</location>
    </subcellularLocation>
</comment>
<dbReference type="CDD" id="cd00082">
    <property type="entry name" value="HisKA"/>
    <property type="match status" value="1"/>
</dbReference>
<dbReference type="SMART" id="SM00028">
    <property type="entry name" value="TPR"/>
    <property type="match status" value="4"/>
</dbReference>
<dbReference type="GO" id="GO:0000155">
    <property type="term" value="F:phosphorelay sensor kinase activity"/>
    <property type="evidence" value="ECO:0007669"/>
    <property type="project" value="InterPro"/>
</dbReference>
<dbReference type="Proteomes" id="UP000010420">
    <property type="component" value="Unassembled WGS sequence"/>
</dbReference>
<sequence>MEKIIDNYIEIFEYITEINLDINKAKRIRNEIEENLNSIGYDLGNKILFKVHYLLALTRYRTRSYNESIEAGLKSLEYANNLNDKYFIARAHALIALNNIVLEEFNSFEKHYLIAEKIYKELEAYEDLTMLDTKTAAYMAKRGEPENLIKMYLGKALDYITKFQSVRSAQLYVSIGAVYSIIYGEFEKAIDLYLKALDIAKYYNDIYMEMLILYYIGIGYDEIRMRDKAINTLYSILDDNRFLDFTSTRLCVRFDLINSLLEKNADMNSIQELLYECEKEIKKIDYIKQGQYKVQLNLLIVQYNIKTKKENIKDNLDILDEINNFFQGDIDNFIFAYVDYYIEKLYGDIYYQIGEFFNAIEHHKNAVNISKKYRIKYAINAYEALANDYKSLEDYKNAYETIEEVNKLVMNVEHVNLMAKYNNVQKSYEELKREEREREEFFANLSHELKTPINIIYSSIQLMSLFKGKSDEVFKEYYLKHEKSVRINCLRMLKIIQNMIDINKIDCGAIKPKFGNYNLVSLVEEVTMSVLSSVEVKNIYITFDTDEEEMIAKCDPYMIERIILNLLSNAIKFSKENGFIHVRMKQKDGYILVIISDNGIGIPNNMKENIFNKFIQVDRTFKRKNEGSGIGLSLVKSLVDVNNGYIELESMEDVGSEFKIYIPNITINEVEAIDKYDVDIDRVFSELSDIYEL</sequence>
<evidence type="ECO:0000259" key="9">
    <source>
        <dbReference type="PROSITE" id="PS50109"/>
    </source>
</evidence>
<dbReference type="InterPro" id="IPR036890">
    <property type="entry name" value="HATPase_C_sf"/>
</dbReference>
<keyword evidence="7" id="KW-0902">Two-component regulatory system</keyword>
<dbReference type="InterPro" id="IPR004358">
    <property type="entry name" value="Sig_transdc_His_kin-like_C"/>
</dbReference>
<dbReference type="GO" id="GO:0016020">
    <property type="term" value="C:membrane"/>
    <property type="evidence" value="ECO:0007669"/>
    <property type="project" value="UniProtKB-SubCell"/>
</dbReference>
<dbReference type="OrthoDB" id="9813394at2"/>
<feature type="coiled-coil region" evidence="8">
    <location>
        <begin position="414"/>
        <end position="444"/>
    </location>
</feature>
<dbReference type="Gene3D" id="1.10.287.130">
    <property type="match status" value="1"/>
</dbReference>
<organism evidence="10 11">
    <name type="scientific">Clostridium celatum DSM 1785</name>
    <dbReference type="NCBI Taxonomy" id="545697"/>
    <lineage>
        <taxon>Bacteria</taxon>
        <taxon>Bacillati</taxon>
        <taxon>Bacillota</taxon>
        <taxon>Clostridia</taxon>
        <taxon>Eubacteriales</taxon>
        <taxon>Clostridiaceae</taxon>
        <taxon>Clostridium</taxon>
    </lineage>
</organism>
<dbReference type="FunFam" id="3.30.565.10:FF:000006">
    <property type="entry name" value="Sensor histidine kinase WalK"/>
    <property type="match status" value="1"/>
</dbReference>
<evidence type="ECO:0000313" key="11">
    <source>
        <dbReference type="Proteomes" id="UP000010420"/>
    </source>
</evidence>
<dbReference type="Pfam" id="PF00512">
    <property type="entry name" value="HisKA"/>
    <property type="match status" value="1"/>
</dbReference>
<dbReference type="SUPFAM" id="SSF47384">
    <property type="entry name" value="Homodimeric domain of signal transducing histidine kinase"/>
    <property type="match status" value="1"/>
</dbReference>
<proteinExistence type="predicted"/>
<dbReference type="PROSITE" id="PS50109">
    <property type="entry name" value="HIS_KIN"/>
    <property type="match status" value="1"/>
</dbReference>
<reference evidence="10 11" key="1">
    <citation type="submission" date="2012-05" db="EMBL/GenBank/DDBJ databases">
        <authorList>
            <person name="Weinstock G."/>
            <person name="Sodergren E."/>
            <person name="Lobos E.A."/>
            <person name="Fulton L."/>
            <person name="Fulton R."/>
            <person name="Courtney L."/>
            <person name="Fronick C."/>
            <person name="O'Laughlin M."/>
            <person name="Godfrey J."/>
            <person name="Wilson R.M."/>
            <person name="Miner T."/>
            <person name="Farmer C."/>
            <person name="Delehaunty K."/>
            <person name="Cordes M."/>
            <person name="Minx P."/>
            <person name="Tomlinson C."/>
            <person name="Chen J."/>
            <person name="Wollam A."/>
            <person name="Pepin K.H."/>
            <person name="Bhonagiri V."/>
            <person name="Zhang X."/>
            <person name="Suruliraj S."/>
            <person name="Warren W."/>
            <person name="Mitreva M."/>
            <person name="Mardis E.R."/>
            <person name="Wilson R.K."/>
        </authorList>
    </citation>
    <scope>NUCLEOTIDE SEQUENCE [LARGE SCALE GENOMIC DNA]</scope>
    <source>
        <strain evidence="10 11">DSM 1785</strain>
    </source>
</reference>
<dbReference type="STRING" id="545697.HMPREF0216_00345"/>
<gene>
    <name evidence="10" type="ORF">HMPREF0216_00345</name>
</gene>
<evidence type="ECO:0000256" key="1">
    <source>
        <dbReference type="ARBA" id="ARBA00000085"/>
    </source>
</evidence>
<dbReference type="InterPro" id="IPR036097">
    <property type="entry name" value="HisK_dim/P_sf"/>
</dbReference>
<accession>L1QM24</accession>
<dbReference type="InterPro" id="IPR003661">
    <property type="entry name" value="HisK_dim/P_dom"/>
</dbReference>
<dbReference type="Gene3D" id="3.30.565.10">
    <property type="entry name" value="Histidine kinase-like ATPase, C-terminal domain"/>
    <property type="match status" value="1"/>
</dbReference>
<dbReference type="HOGENOM" id="CLU_000445_89_20_9"/>
<dbReference type="SMART" id="SM00387">
    <property type="entry name" value="HATPase_c"/>
    <property type="match status" value="1"/>
</dbReference>
<dbReference type="PANTHER" id="PTHR43547:SF2">
    <property type="entry name" value="HYBRID SIGNAL TRANSDUCTION HISTIDINE KINASE C"/>
    <property type="match status" value="1"/>
</dbReference>
<keyword evidence="6 10" id="KW-0418">Kinase</keyword>
<dbReference type="AlphaFoldDB" id="L1QM24"/>
<evidence type="ECO:0000313" key="10">
    <source>
        <dbReference type="EMBL" id="EKY28986.1"/>
    </source>
</evidence>
<dbReference type="PANTHER" id="PTHR43547">
    <property type="entry name" value="TWO-COMPONENT HISTIDINE KINASE"/>
    <property type="match status" value="1"/>
</dbReference>
<dbReference type="EC" id="2.7.13.3" evidence="3"/>
<evidence type="ECO:0000256" key="8">
    <source>
        <dbReference type="SAM" id="Coils"/>
    </source>
</evidence>
<keyword evidence="5" id="KW-0808">Transferase</keyword>
<dbReference type="Gene3D" id="1.25.40.10">
    <property type="entry name" value="Tetratricopeptide repeat domain"/>
    <property type="match status" value="2"/>
</dbReference>
<dbReference type="InterPro" id="IPR005467">
    <property type="entry name" value="His_kinase_dom"/>
</dbReference>
<keyword evidence="8" id="KW-0175">Coiled coil</keyword>
<dbReference type="PRINTS" id="PR00344">
    <property type="entry name" value="BCTRLSENSOR"/>
</dbReference>
<dbReference type="InterPro" id="IPR011990">
    <property type="entry name" value="TPR-like_helical_dom_sf"/>
</dbReference>
<dbReference type="SUPFAM" id="SSF48452">
    <property type="entry name" value="TPR-like"/>
    <property type="match status" value="1"/>
</dbReference>
<dbReference type="InterPro" id="IPR003594">
    <property type="entry name" value="HATPase_dom"/>
</dbReference>
<evidence type="ECO:0000256" key="2">
    <source>
        <dbReference type="ARBA" id="ARBA00004370"/>
    </source>
</evidence>
<evidence type="ECO:0000256" key="6">
    <source>
        <dbReference type="ARBA" id="ARBA00022777"/>
    </source>
</evidence>
<keyword evidence="11" id="KW-1185">Reference proteome</keyword>
<dbReference type="InterPro" id="IPR019734">
    <property type="entry name" value="TPR_rpt"/>
</dbReference>
<comment type="caution">
    <text evidence="10">The sequence shown here is derived from an EMBL/GenBank/DDBJ whole genome shotgun (WGS) entry which is preliminary data.</text>
</comment>
<dbReference type="SMART" id="SM00388">
    <property type="entry name" value="HisKA"/>
    <property type="match status" value="1"/>
</dbReference>
<keyword evidence="4" id="KW-0597">Phosphoprotein</keyword>
<dbReference type="SUPFAM" id="SSF55874">
    <property type="entry name" value="ATPase domain of HSP90 chaperone/DNA topoisomerase II/histidine kinase"/>
    <property type="match status" value="1"/>
</dbReference>
<comment type="catalytic activity">
    <reaction evidence="1">
        <text>ATP + protein L-histidine = ADP + protein N-phospho-L-histidine.</text>
        <dbReference type="EC" id="2.7.13.3"/>
    </reaction>
</comment>
<name>L1QM24_9CLOT</name>
<dbReference type="EMBL" id="AMEZ01000013">
    <property type="protein sequence ID" value="EKY28986.1"/>
    <property type="molecule type" value="Genomic_DNA"/>
</dbReference>
<dbReference type="Pfam" id="PF02518">
    <property type="entry name" value="HATPase_c"/>
    <property type="match status" value="1"/>
</dbReference>
<dbReference type="CDD" id="cd00075">
    <property type="entry name" value="HATPase"/>
    <property type="match status" value="1"/>
</dbReference>
<evidence type="ECO:0000256" key="5">
    <source>
        <dbReference type="ARBA" id="ARBA00022679"/>
    </source>
</evidence>
<dbReference type="eggNOG" id="COG0642">
    <property type="taxonomic scope" value="Bacteria"/>
</dbReference>
<dbReference type="PATRIC" id="fig|545697.3.peg.337"/>
<feature type="domain" description="Histidine kinase" evidence="9">
    <location>
        <begin position="444"/>
        <end position="666"/>
    </location>
</feature>
<evidence type="ECO:0000256" key="3">
    <source>
        <dbReference type="ARBA" id="ARBA00012438"/>
    </source>
</evidence>
<evidence type="ECO:0000256" key="7">
    <source>
        <dbReference type="ARBA" id="ARBA00023012"/>
    </source>
</evidence>
<protein>
    <recommendedName>
        <fullName evidence="3">histidine kinase</fullName>
        <ecNumber evidence="3">2.7.13.3</ecNumber>
    </recommendedName>
</protein>